<name>A0AAE2MS00_RHILE</name>
<evidence type="ECO:0000313" key="1">
    <source>
        <dbReference type="EMBL" id="MBB4294231.1"/>
    </source>
</evidence>
<reference evidence="1 2" key="1">
    <citation type="submission" date="2020-08" db="EMBL/GenBank/DDBJ databases">
        <title>Genomic Encyclopedia of Type Strains, Phase IV (KMG-V): Genome sequencing to study the core and pangenomes of soil and plant-associated prokaryotes.</title>
        <authorList>
            <person name="Whitman W."/>
        </authorList>
    </citation>
    <scope>NUCLEOTIDE SEQUENCE [LARGE SCALE GENOMIC DNA]</scope>
    <source>
        <strain evidence="1 2">SEMIA 415</strain>
    </source>
</reference>
<proteinExistence type="predicted"/>
<dbReference type="AlphaFoldDB" id="A0AAE2MS00"/>
<comment type="caution">
    <text evidence="1">The sequence shown here is derived from an EMBL/GenBank/DDBJ whole genome shotgun (WGS) entry which is preliminary data.</text>
</comment>
<evidence type="ECO:0000313" key="2">
    <source>
        <dbReference type="Proteomes" id="UP000538507"/>
    </source>
</evidence>
<protein>
    <submittedName>
        <fullName evidence="1">Uncharacterized protein</fullName>
    </submittedName>
</protein>
<accession>A0AAE2MS00</accession>
<dbReference type="Proteomes" id="UP000538507">
    <property type="component" value="Unassembled WGS sequence"/>
</dbReference>
<dbReference type="EMBL" id="JACIGO010000014">
    <property type="protein sequence ID" value="MBB4294231.1"/>
    <property type="molecule type" value="Genomic_DNA"/>
</dbReference>
<organism evidence="1 2">
    <name type="scientific">Rhizobium leguminosarum</name>
    <dbReference type="NCBI Taxonomy" id="384"/>
    <lineage>
        <taxon>Bacteria</taxon>
        <taxon>Pseudomonadati</taxon>
        <taxon>Pseudomonadota</taxon>
        <taxon>Alphaproteobacteria</taxon>
        <taxon>Hyphomicrobiales</taxon>
        <taxon>Rhizobiaceae</taxon>
        <taxon>Rhizobium/Agrobacterium group</taxon>
        <taxon>Rhizobium</taxon>
    </lineage>
</organism>
<gene>
    <name evidence="1" type="ORF">GGE16_006330</name>
</gene>
<sequence length="35" mass="3880">MESAVRHPGRFLKGVEPMIPPFDARPITSQGICIQ</sequence>